<protein>
    <recommendedName>
        <fullName evidence="1 7">Imidazolonepropionase</fullName>
        <ecNumber evidence="1 7">3.5.2.7</ecNumber>
    </recommendedName>
    <alternativeName>
        <fullName evidence="7">Imidazolone-5-propionate hydrolase</fullName>
    </alternativeName>
</protein>
<evidence type="ECO:0000256" key="5">
    <source>
        <dbReference type="ARBA" id="ARBA00022833"/>
    </source>
</evidence>
<dbReference type="InterPro" id="IPR032466">
    <property type="entry name" value="Metal_Hydrolase"/>
</dbReference>
<keyword evidence="7" id="KW-0963">Cytoplasm</keyword>
<reference evidence="9 10" key="1">
    <citation type="journal article" date="2016" name="BMC Genomics">
        <title>Genomic analysis of the nitrate-respiring Sphingopyxis granuli (formerly Sphingomonas macrogoltabida) strain TFA.</title>
        <authorList>
            <person name="Garcia-Romero I."/>
            <person name="Perez-Pulido A.J."/>
            <person name="Gonzalez-Flores Y.E."/>
            <person name="Reyes-Ramirez F."/>
            <person name="Santero E."/>
            <person name="Floriano B."/>
        </authorList>
    </citation>
    <scope>NUCLEOTIDE SEQUENCE [LARGE SCALE GENOMIC DNA]</scope>
    <source>
        <strain evidence="9 10">TFA</strain>
    </source>
</reference>
<feature type="binding site" evidence="7">
    <location>
        <position position="66"/>
    </location>
    <ligand>
        <name>Zn(2+)</name>
        <dbReference type="ChEBI" id="CHEBI:29105"/>
    </ligand>
</feature>
<feature type="binding site" evidence="7">
    <location>
        <position position="171"/>
    </location>
    <ligand>
        <name>4-imidazolone-5-propanoate</name>
        <dbReference type="ChEBI" id="CHEBI:77893"/>
    </ligand>
</feature>
<dbReference type="AlphaFoldDB" id="A0AA86GPS3"/>
<feature type="binding site" evidence="7">
    <location>
        <position position="66"/>
    </location>
    <ligand>
        <name>Fe(3+)</name>
        <dbReference type="ChEBI" id="CHEBI:29034"/>
    </ligand>
</feature>
<feature type="domain" description="Amidohydrolase-related" evidence="8">
    <location>
        <begin position="57"/>
        <end position="372"/>
    </location>
</feature>
<comment type="cofactor">
    <cofactor evidence="7">
        <name>Zn(2+)</name>
        <dbReference type="ChEBI" id="CHEBI:29105"/>
    </cofactor>
    <cofactor evidence="7">
        <name>Fe(3+)</name>
        <dbReference type="ChEBI" id="CHEBI:29034"/>
    </cofactor>
    <text evidence="7">Binds 1 zinc or iron ion per subunit.</text>
</comment>
<dbReference type="GO" id="GO:0019556">
    <property type="term" value="P:L-histidine catabolic process to glutamate and formamide"/>
    <property type="evidence" value="ECO:0007669"/>
    <property type="project" value="UniProtKB-UniRule"/>
</dbReference>
<feature type="binding site" evidence="7">
    <location>
        <position position="68"/>
    </location>
    <ligand>
        <name>Zn(2+)</name>
        <dbReference type="ChEBI" id="CHEBI:29105"/>
    </ligand>
</feature>
<feature type="binding site" evidence="7">
    <location>
        <position position="234"/>
    </location>
    <ligand>
        <name>Fe(3+)</name>
        <dbReference type="ChEBI" id="CHEBI:29034"/>
    </ligand>
</feature>
<dbReference type="GO" id="GO:0050480">
    <property type="term" value="F:imidazolonepropionase activity"/>
    <property type="evidence" value="ECO:0007669"/>
    <property type="project" value="UniProtKB-UniRule"/>
</dbReference>
<feature type="binding site" evidence="7">
    <location>
        <position position="138"/>
    </location>
    <ligand>
        <name>4-imidazolone-5-propanoate</name>
        <dbReference type="ChEBI" id="CHEBI:77893"/>
    </ligand>
</feature>
<comment type="function">
    <text evidence="7">Catalyzes the hydrolytic cleavage of the carbon-nitrogen bond in imidazolone-5-propanoate to yield N-formimidoyl-L-glutamate. It is the third step in the universal histidine degradation pathway.</text>
</comment>
<dbReference type="SUPFAM" id="SSF51338">
    <property type="entry name" value="Composite domain of metallo-dependent hydrolases"/>
    <property type="match status" value="1"/>
</dbReference>
<name>A0AA86GPS3_9SPHN</name>
<dbReference type="Proteomes" id="UP000058599">
    <property type="component" value="Chromosome"/>
</dbReference>
<dbReference type="NCBIfam" id="TIGR01224">
    <property type="entry name" value="hutI"/>
    <property type="match status" value="1"/>
</dbReference>
<feature type="binding site" evidence="7">
    <location>
        <position position="309"/>
    </location>
    <ligand>
        <name>Fe(3+)</name>
        <dbReference type="ChEBI" id="CHEBI:29034"/>
    </ligand>
</feature>
<keyword evidence="2 7" id="KW-0479">Metal-binding</keyword>
<comment type="subcellular location">
    <subcellularLocation>
        <location evidence="7">Cytoplasm</location>
    </subcellularLocation>
</comment>
<dbReference type="PANTHER" id="PTHR42752:SF1">
    <property type="entry name" value="IMIDAZOLONEPROPIONASE-RELATED"/>
    <property type="match status" value="1"/>
</dbReference>
<comment type="catalytic activity">
    <reaction evidence="7">
        <text>4-imidazolone-5-propanoate + H2O = N-formimidoyl-L-glutamate</text>
        <dbReference type="Rhea" id="RHEA:23660"/>
        <dbReference type="ChEBI" id="CHEBI:15377"/>
        <dbReference type="ChEBI" id="CHEBI:58928"/>
        <dbReference type="ChEBI" id="CHEBI:77893"/>
        <dbReference type="EC" id="3.5.2.7"/>
    </reaction>
</comment>
<evidence type="ECO:0000313" key="9">
    <source>
        <dbReference type="EMBL" id="AMG75650.1"/>
    </source>
</evidence>
<keyword evidence="4 7" id="KW-0369">Histidine metabolism</keyword>
<dbReference type="EC" id="3.5.2.7" evidence="1 7"/>
<proteinExistence type="inferred from homology"/>
<dbReference type="SUPFAM" id="SSF51556">
    <property type="entry name" value="Metallo-dependent hydrolases"/>
    <property type="match status" value="1"/>
</dbReference>
<dbReference type="FunFam" id="3.20.20.140:FF:000007">
    <property type="entry name" value="Imidazolonepropionase"/>
    <property type="match status" value="1"/>
</dbReference>
<comment type="pathway">
    <text evidence="7">Amino-acid degradation; L-histidine degradation into L-glutamate; N-formimidoyl-L-glutamate from L-histidine: step 3/3.</text>
</comment>
<comment type="similarity">
    <text evidence="7">Belongs to the metallo-dependent hydrolases superfamily. HutI family.</text>
</comment>
<dbReference type="EMBL" id="CP012199">
    <property type="protein sequence ID" value="AMG75650.1"/>
    <property type="molecule type" value="Genomic_DNA"/>
</dbReference>
<dbReference type="HAMAP" id="MF_00372">
    <property type="entry name" value="HutI"/>
    <property type="match status" value="1"/>
</dbReference>
<evidence type="ECO:0000256" key="3">
    <source>
        <dbReference type="ARBA" id="ARBA00022801"/>
    </source>
</evidence>
<keyword evidence="6 7" id="KW-0408">Iron</keyword>
<evidence type="ECO:0000256" key="1">
    <source>
        <dbReference type="ARBA" id="ARBA00012864"/>
    </source>
</evidence>
<feature type="binding site" evidence="7">
    <location>
        <position position="237"/>
    </location>
    <ligand>
        <name>4-imidazolone-5-propanoate</name>
        <dbReference type="ChEBI" id="CHEBI:77893"/>
    </ligand>
</feature>
<dbReference type="GO" id="GO:0008270">
    <property type="term" value="F:zinc ion binding"/>
    <property type="evidence" value="ECO:0007669"/>
    <property type="project" value="UniProtKB-UniRule"/>
</dbReference>
<dbReference type="PANTHER" id="PTHR42752">
    <property type="entry name" value="IMIDAZOLONEPROPIONASE"/>
    <property type="match status" value="1"/>
</dbReference>
<feature type="binding site" evidence="7">
    <location>
        <position position="138"/>
    </location>
    <ligand>
        <name>N-formimidoyl-L-glutamate</name>
        <dbReference type="ChEBI" id="CHEBI:58928"/>
    </ligand>
</feature>
<dbReference type="Gene3D" id="2.30.40.10">
    <property type="entry name" value="Urease, subunit C, domain 1"/>
    <property type="match status" value="1"/>
</dbReference>
<evidence type="ECO:0000256" key="4">
    <source>
        <dbReference type="ARBA" id="ARBA00022808"/>
    </source>
</evidence>
<sequence length="406" mass="42178">MADRLWINARVATMGDDGLGIIERGAVAAEGGRICFVGPQADAPTGARETIDCGGRWITPGLIDCHTHLVYAGTRAAEWRMRLAGARYEEIAAAGGGIVSTVQAVRAASEADLVAASLPRLDAMLADGVTTVEIKSGYGLSLDDELRMLRAAKALAAARPVRVAATFLGAHSVPPEYKGRADEYIALVCDTMIPAVAGLADAVDVYCDTVGFTPAQTERVLVAAKAAGLPVKIHAEQLSDQHGAALAARYGALSADHLEHLGADGIAAMAAAGSVAVLLPGAYYFLRDETKPPVAALVAAGVPLAVATDCNPGTSPLTSLRLAMNMAATLFGLTVEQCWLGVTRHAARALGLNGRVGTLEVGKDCDLAIWSVETLAEVPYHMGMSPLHARVFQGDMLQGNMFQGNG</sequence>
<dbReference type="KEGG" id="sgi:SGRAN_3307"/>
<feature type="binding site" evidence="7">
    <location>
        <position position="68"/>
    </location>
    <ligand>
        <name>Fe(3+)</name>
        <dbReference type="ChEBI" id="CHEBI:29034"/>
    </ligand>
</feature>
<feature type="binding site" evidence="7">
    <location>
        <position position="309"/>
    </location>
    <ligand>
        <name>Zn(2+)</name>
        <dbReference type="ChEBI" id="CHEBI:29105"/>
    </ligand>
</feature>
<dbReference type="Pfam" id="PF01979">
    <property type="entry name" value="Amidohydro_1"/>
    <property type="match status" value="1"/>
</dbReference>
<dbReference type="GO" id="GO:0005737">
    <property type="term" value="C:cytoplasm"/>
    <property type="evidence" value="ECO:0007669"/>
    <property type="project" value="UniProtKB-SubCell"/>
</dbReference>
<dbReference type="Gene3D" id="3.20.20.140">
    <property type="entry name" value="Metal-dependent hydrolases"/>
    <property type="match status" value="1"/>
</dbReference>
<feature type="binding site" evidence="7">
    <location>
        <position position="75"/>
    </location>
    <ligand>
        <name>4-imidazolone-5-propanoate</name>
        <dbReference type="ChEBI" id="CHEBI:77893"/>
    </ligand>
</feature>
<keyword evidence="10" id="KW-1185">Reference proteome</keyword>
<dbReference type="RefSeq" id="WP_067185542.1">
    <property type="nucleotide sequence ID" value="NZ_CP012199.1"/>
</dbReference>
<dbReference type="GO" id="GO:0005506">
    <property type="term" value="F:iron ion binding"/>
    <property type="evidence" value="ECO:0007669"/>
    <property type="project" value="UniProtKB-UniRule"/>
</dbReference>
<evidence type="ECO:0000259" key="8">
    <source>
        <dbReference type="Pfam" id="PF01979"/>
    </source>
</evidence>
<dbReference type="InterPro" id="IPR011059">
    <property type="entry name" value="Metal-dep_hydrolase_composite"/>
</dbReference>
<dbReference type="InterPro" id="IPR006680">
    <property type="entry name" value="Amidohydro-rel"/>
</dbReference>
<dbReference type="InterPro" id="IPR005920">
    <property type="entry name" value="HutI"/>
</dbReference>
<keyword evidence="5 7" id="KW-0862">Zinc</keyword>
<feature type="binding site" evidence="7">
    <location>
        <position position="311"/>
    </location>
    <ligand>
        <name>N-formimidoyl-L-glutamate</name>
        <dbReference type="ChEBI" id="CHEBI:58928"/>
    </ligand>
</feature>
<feature type="binding site" evidence="7">
    <location>
        <position position="313"/>
    </location>
    <ligand>
        <name>N-formimidoyl-L-glutamate</name>
        <dbReference type="ChEBI" id="CHEBI:58928"/>
    </ligand>
</feature>
<evidence type="ECO:0000256" key="6">
    <source>
        <dbReference type="ARBA" id="ARBA00023004"/>
    </source>
</evidence>
<accession>A0AA86GPS3</accession>
<feature type="binding site" evidence="7">
    <location>
        <position position="234"/>
    </location>
    <ligand>
        <name>Zn(2+)</name>
        <dbReference type="ChEBI" id="CHEBI:29105"/>
    </ligand>
</feature>
<evidence type="ECO:0000256" key="7">
    <source>
        <dbReference type="HAMAP-Rule" id="MF_00372"/>
    </source>
</evidence>
<feature type="binding site" evidence="7">
    <location>
        <position position="314"/>
    </location>
    <ligand>
        <name>4-imidazolone-5-propanoate</name>
        <dbReference type="ChEBI" id="CHEBI:77893"/>
    </ligand>
</feature>
<organism evidence="9 10">
    <name type="scientific">Sphingopyxis granuli</name>
    <dbReference type="NCBI Taxonomy" id="267128"/>
    <lineage>
        <taxon>Bacteria</taxon>
        <taxon>Pseudomonadati</taxon>
        <taxon>Pseudomonadota</taxon>
        <taxon>Alphaproteobacteria</taxon>
        <taxon>Sphingomonadales</taxon>
        <taxon>Sphingomonadaceae</taxon>
        <taxon>Sphingopyxis</taxon>
    </lineage>
</organism>
<gene>
    <name evidence="7 9" type="primary">hutI</name>
    <name evidence="9" type="ORF">SGRAN_3307</name>
</gene>
<evidence type="ECO:0000313" key="10">
    <source>
        <dbReference type="Proteomes" id="UP000058599"/>
    </source>
</evidence>
<keyword evidence="3 7" id="KW-0378">Hydrolase</keyword>
<evidence type="ECO:0000256" key="2">
    <source>
        <dbReference type="ARBA" id="ARBA00022723"/>
    </source>
</evidence>